<dbReference type="Proteomes" id="UP000694865">
    <property type="component" value="Unplaced"/>
</dbReference>
<dbReference type="Pfam" id="PF18149">
    <property type="entry name" value="Helicase_PWI"/>
    <property type="match status" value="1"/>
</dbReference>
<evidence type="ECO:0000259" key="2">
    <source>
        <dbReference type="Pfam" id="PF18149"/>
    </source>
</evidence>
<gene>
    <name evidence="5" type="primary">LOC100366691</name>
</gene>
<feature type="domain" description="Brr2 N-terminal helicase PWI" evidence="2">
    <location>
        <begin position="255"/>
        <end position="294"/>
    </location>
</feature>
<dbReference type="Pfam" id="PF21188">
    <property type="entry name" value="BRR2_plug"/>
    <property type="match status" value="1"/>
</dbReference>
<accession>A0ABM0H1Y2</accession>
<feature type="non-terminal residue" evidence="5">
    <location>
        <position position="294"/>
    </location>
</feature>
<keyword evidence="4" id="KW-1185">Reference proteome</keyword>
<protein>
    <submittedName>
        <fullName evidence="5">U5 small nuclear ribonucleoprotein 200 kDa helicase-like</fullName>
    </submittedName>
</protein>
<organism evidence="4 5">
    <name type="scientific">Saccoglossus kowalevskii</name>
    <name type="common">Acorn worm</name>
    <dbReference type="NCBI Taxonomy" id="10224"/>
    <lineage>
        <taxon>Eukaryota</taxon>
        <taxon>Metazoa</taxon>
        <taxon>Hemichordata</taxon>
        <taxon>Enteropneusta</taxon>
        <taxon>Harrimaniidae</taxon>
        <taxon>Saccoglossus</taxon>
    </lineage>
</organism>
<evidence type="ECO:0000259" key="3">
    <source>
        <dbReference type="Pfam" id="PF21188"/>
    </source>
</evidence>
<sequence>MADATARSLQYEYKANSNLVLQADRSLIDRRPRDEATGEVMSLTGHIEGTRMGDKAKRTKPAMIEEKRVKRQKRDDARHDMLKFKGATLLSEGIEDMVSIYYKPKTPQTRSTYEALLSFIQAALGDQPRDILCGAADEVLASLKNEHTKMKDKKRELELLLGPLADERFALLVNLGKKITDYGVDIEQKNIDEAVDQKIGVNLQFEESDNDDDEDVFGEEHEEEEEEEEEGVEAGFDATLQANLIGGDDSFTEKKKSLHPRDIDAFWLQRQLRKFYDDPNVSQTKGCEVLDILK</sequence>
<dbReference type="RefSeq" id="XP_002742418.1">
    <property type="nucleotide sequence ID" value="XM_002742372.2"/>
</dbReference>
<evidence type="ECO:0000256" key="1">
    <source>
        <dbReference type="SAM" id="MobiDB-lite"/>
    </source>
</evidence>
<name>A0ABM0H1Y2_SACKO</name>
<feature type="region of interest" description="Disordered" evidence="1">
    <location>
        <begin position="208"/>
        <end position="235"/>
    </location>
</feature>
<dbReference type="InterPro" id="IPR041094">
    <property type="entry name" value="Brr2_helicase_PWI"/>
</dbReference>
<dbReference type="InterPro" id="IPR048863">
    <property type="entry name" value="BRR2_plug"/>
</dbReference>
<evidence type="ECO:0000313" key="4">
    <source>
        <dbReference type="Proteomes" id="UP000694865"/>
    </source>
</evidence>
<dbReference type="GeneID" id="100366691"/>
<feature type="domain" description="Pre-mRNA-splicing helicase BRR2-like plug" evidence="3">
    <location>
        <begin position="109"/>
        <end position="175"/>
    </location>
</feature>
<feature type="compositionally biased region" description="Acidic residues" evidence="1">
    <location>
        <begin position="208"/>
        <end position="232"/>
    </location>
</feature>
<evidence type="ECO:0000313" key="5">
    <source>
        <dbReference type="RefSeq" id="XP_002742418.1"/>
    </source>
</evidence>
<proteinExistence type="predicted"/>
<reference evidence="5" key="1">
    <citation type="submission" date="2025-08" db="UniProtKB">
        <authorList>
            <consortium name="RefSeq"/>
        </authorList>
    </citation>
    <scope>IDENTIFICATION</scope>
    <source>
        <tissue evidence="5">Testes</tissue>
    </source>
</reference>